<reference evidence="2" key="1">
    <citation type="submission" date="2022-10" db="EMBL/GenBank/DDBJ databases">
        <title>Genome assembly of Pristionchus species.</title>
        <authorList>
            <person name="Yoshida K."/>
            <person name="Sommer R.J."/>
        </authorList>
    </citation>
    <scope>NUCLEOTIDE SEQUENCE [LARGE SCALE GENOMIC DNA]</scope>
    <source>
        <strain evidence="2">RS5460</strain>
    </source>
</reference>
<evidence type="ECO:0000313" key="1">
    <source>
        <dbReference type="EMBL" id="GMR40957.1"/>
    </source>
</evidence>
<accession>A0AAN4ZGT9</accession>
<dbReference type="Proteomes" id="UP001328107">
    <property type="component" value="Unassembled WGS sequence"/>
</dbReference>
<name>A0AAN4ZGT9_9BILA</name>
<dbReference type="AlphaFoldDB" id="A0AAN4ZGT9"/>
<proteinExistence type="predicted"/>
<organism evidence="1 2">
    <name type="scientific">Pristionchus mayeri</name>
    <dbReference type="NCBI Taxonomy" id="1317129"/>
    <lineage>
        <taxon>Eukaryota</taxon>
        <taxon>Metazoa</taxon>
        <taxon>Ecdysozoa</taxon>
        <taxon>Nematoda</taxon>
        <taxon>Chromadorea</taxon>
        <taxon>Rhabditida</taxon>
        <taxon>Rhabditina</taxon>
        <taxon>Diplogasteromorpha</taxon>
        <taxon>Diplogasteroidea</taxon>
        <taxon>Neodiplogasteridae</taxon>
        <taxon>Pristionchus</taxon>
    </lineage>
</organism>
<feature type="non-terminal residue" evidence="1">
    <location>
        <position position="183"/>
    </location>
</feature>
<protein>
    <submittedName>
        <fullName evidence="1">Uncharacterized protein</fullName>
    </submittedName>
</protein>
<comment type="caution">
    <text evidence="1">The sequence shown here is derived from an EMBL/GenBank/DDBJ whole genome shotgun (WGS) entry which is preliminary data.</text>
</comment>
<keyword evidence="2" id="KW-1185">Reference proteome</keyword>
<gene>
    <name evidence="1" type="ORF">PMAYCL1PPCAC_11151</name>
</gene>
<evidence type="ECO:0000313" key="2">
    <source>
        <dbReference type="Proteomes" id="UP001328107"/>
    </source>
</evidence>
<sequence>MTISLDNFKISFRLRISVLDADAIREHYNNKGWNGYHGCFFCLHPGKNVQGSVKYPPLQHLAINRPPDRNLFNVLSHARLKTHGFKGGSYMHQFIPLVNVQLDALHLLDLGFAKDILLACQTSDSALYVGSDYAKIFSEINIVIPHDWAQVRNLNEQKLTGTELAVHALSTLMLLSVNAKIGE</sequence>
<dbReference type="EMBL" id="BTRK01000003">
    <property type="protein sequence ID" value="GMR40957.1"/>
    <property type="molecule type" value="Genomic_DNA"/>
</dbReference>